<dbReference type="Gene3D" id="3.30.450.40">
    <property type="match status" value="1"/>
</dbReference>
<dbReference type="Pfam" id="PF01590">
    <property type="entry name" value="GAF"/>
    <property type="match status" value="1"/>
</dbReference>
<dbReference type="PANTHER" id="PTHR43102:SF2">
    <property type="entry name" value="GAF DOMAIN-CONTAINING PROTEIN"/>
    <property type="match status" value="1"/>
</dbReference>
<organism evidence="4 5">
    <name type="scientific">Mongoliibacter ruber</name>
    <dbReference type="NCBI Taxonomy" id="1750599"/>
    <lineage>
        <taxon>Bacteria</taxon>
        <taxon>Pseudomonadati</taxon>
        <taxon>Bacteroidota</taxon>
        <taxon>Cytophagia</taxon>
        <taxon>Cytophagales</taxon>
        <taxon>Cyclobacteriaceae</taxon>
        <taxon>Mongoliibacter</taxon>
    </lineage>
</organism>
<dbReference type="InterPro" id="IPR003018">
    <property type="entry name" value="GAF"/>
</dbReference>
<protein>
    <recommendedName>
        <fullName evidence="2">histidine kinase</fullName>
        <ecNumber evidence="2">2.7.13.3</ecNumber>
    </recommendedName>
</protein>
<dbReference type="RefSeq" id="WP_106133302.1">
    <property type="nucleotide sequence ID" value="NZ_PVTR01000004.1"/>
</dbReference>
<feature type="domain" description="GAF" evidence="3">
    <location>
        <begin position="18"/>
        <end position="145"/>
    </location>
</feature>
<dbReference type="PANTHER" id="PTHR43102">
    <property type="entry name" value="SLR1143 PROTEIN"/>
    <property type="match status" value="1"/>
</dbReference>
<dbReference type="EMBL" id="PVTR01000004">
    <property type="protein sequence ID" value="PRY88583.1"/>
    <property type="molecule type" value="Genomic_DNA"/>
</dbReference>
<evidence type="ECO:0000313" key="5">
    <source>
        <dbReference type="Proteomes" id="UP000238157"/>
    </source>
</evidence>
<reference evidence="4 5" key="1">
    <citation type="submission" date="2018-03" db="EMBL/GenBank/DDBJ databases">
        <title>Genomic Encyclopedia of Archaeal and Bacterial Type Strains, Phase II (KMG-II): from individual species to whole genera.</title>
        <authorList>
            <person name="Goeker M."/>
        </authorList>
    </citation>
    <scope>NUCLEOTIDE SEQUENCE [LARGE SCALE GENOMIC DNA]</scope>
    <source>
        <strain evidence="4 5">DSM 27929</strain>
    </source>
</reference>
<evidence type="ECO:0000256" key="1">
    <source>
        <dbReference type="ARBA" id="ARBA00000085"/>
    </source>
</evidence>
<accession>A0A2T0WPF3</accession>
<evidence type="ECO:0000259" key="3">
    <source>
        <dbReference type="Pfam" id="PF01590"/>
    </source>
</evidence>
<dbReference type="Gene3D" id="3.30.450.20">
    <property type="entry name" value="PAS domain"/>
    <property type="match status" value="1"/>
</dbReference>
<name>A0A2T0WPF3_9BACT</name>
<dbReference type="AlphaFoldDB" id="A0A2T0WPF3"/>
<dbReference type="SUPFAM" id="SSF47384">
    <property type="entry name" value="Homodimeric domain of signal transducing histidine kinase"/>
    <property type="match status" value="1"/>
</dbReference>
<dbReference type="InterPro" id="IPR036097">
    <property type="entry name" value="HisK_dim/P_sf"/>
</dbReference>
<sequence>MNRLEDLKSYYILDTPPEDELDDLAKIASAIFDTPVSLISFIDDKRQWFKAKIGIDSDEDKIEETFCQHTLNKPNDILVIENPETDFRVKNSDRVTCEGGIKFYASAPLVSDLGNVLGTVCVVDYKKREYDPKKYEALELISKKVMNYMETRKLMIEKNQEIEYNAYRLKKLTDLAPGAIFKLSFNSQGELKFIFMSEGIQKIVPDLSPDKLKKSPTLLLDYIENKEAVLELFRDSYRSLKPIETEYKVLLDEHVSKWHWMIANPEKRSENEVVWFGVIQEITQKKVHLETLEKMLFDISHVIRKPIANMLGIVDILQTSDVSQEDKNELIKVLHGETNTLDEFISRLNNEYYDLKSYLKQNWKEN</sequence>
<evidence type="ECO:0000256" key="2">
    <source>
        <dbReference type="ARBA" id="ARBA00012438"/>
    </source>
</evidence>
<dbReference type="InterPro" id="IPR035965">
    <property type="entry name" value="PAS-like_dom_sf"/>
</dbReference>
<keyword evidence="5" id="KW-1185">Reference proteome</keyword>
<comment type="caution">
    <text evidence="4">The sequence shown here is derived from an EMBL/GenBank/DDBJ whole genome shotgun (WGS) entry which is preliminary data.</text>
</comment>
<evidence type="ECO:0000313" key="4">
    <source>
        <dbReference type="EMBL" id="PRY88583.1"/>
    </source>
</evidence>
<dbReference type="InterPro" id="IPR029016">
    <property type="entry name" value="GAF-like_dom_sf"/>
</dbReference>
<dbReference type="CDD" id="cd00082">
    <property type="entry name" value="HisKA"/>
    <property type="match status" value="1"/>
</dbReference>
<dbReference type="EC" id="2.7.13.3" evidence="2"/>
<dbReference type="GO" id="GO:0000155">
    <property type="term" value="F:phosphorelay sensor kinase activity"/>
    <property type="evidence" value="ECO:0007669"/>
    <property type="project" value="InterPro"/>
</dbReference>
<dbReference type="OrthoDB" id="9811889at2"/>
<proteinExistence type="predicted"/>
<dbReference type="Gene3D" id="1.10.287.130">
    <property type="match status" value="1"/>
</dbReference>
<dbReference type="InterPro" id="IPR003661">
    <property type="entry name" value="HisK_dim/P_dom"/>
</dbReference>
<dbReference type="SUPFAM" id="SSF55781">
    <property type="entry name" value="GAF domain-like"/>
    <property type="match status" value="1"/>
</dbReference>
<dbReference type="SUPFAM" id="SSF55785">
    <property type="entry name" value="PYP-like sensor domain (PAS domain)"/>
    <property type="match status" value="1"/>
</dbReference>
<gene>
    <name evidence="4" type="ORF">CLW00_104234</name>
</gene>
<comment type="catalytic activity">
    <reaction evidence="1">
        <text>ATP + protein L-histidine = ADP + protein N-phospho-L-histidine.</text>
        <dbReference type="EC" id="2.7.13.3"/>
    </reaction>
</comment>
<dbReference type="Proteomes" id="UP000238157">
    <property type="component" value="Unassembled WGS sequence"/>
</dbReference>